<dbReference type="Gene3D" id="3.50.50.60">
    <property type="entry name" value="FAD/NAD(P)-binding domain"/>
    <property type="match status" value="2"/>
</dbReference>
<keyword evidence="3" id="KW-0274">FAD</keyword>
<dbReference type="InParanoid" id="A0A0C3D6Q3"/>
<reference evidence="6 7" key="1">
    <citation type="submission" date="2014-04" db="EMBL/GenBank/DDBJ databases">
        <authorList>
            <consortium name="DOE Joint Genome Institute"/>
            <person name="Kuo A."/>
            <person name="Martino E."/>
            <person name="Perotto S."/>
            <person name="Kohler A."/>
            <person name="Nagy L.G."/>
            <person name="Floudas D."/>
            <person name="Copeland A."/>
            <person name="Barry K.W."/>
            <person name="Cichocki N."/>
            <person name="Veneault-Fourrey C."/>
            <person name="LaButti K."/>
            <person name="Lindquist E.A."/>
            <person name="Lipzen A."/>
            <person name="Lundell T."/>
            <person name="Morin E."/>
            <person name="Murat C."/>
            <person name="Sun H."/>
            <person name="Tunlid A."/>
            <person name="Henrissat B."/>
            <person name="Grigoriev I.V."/>
            <person name="Hibbett D.S."/>
            <person name="Martin F."/>
            <person name="Nordberg H.P."/>
            <person name="Cantor M.N."/>
            <person name="Hua S.X."/>
        </authorList>
    </citation>
    <scope>NUCLEOTIDE SEQUENCE [LARGE SCALE GENOMIC DNA]</scope>
    <source>
        <strain evidence="6 7">Zn</strain>
    </source>
</reference>
<dbReference type="InterPro" id="IPR020946">
    <property type="entry name" value="Flavin_mOase-like"/>
</dbReference>
<dbReference type="OrthoDB" id="66881at2759"/>
<dbReference type="AlphaFoldDB" id="A0A0C3D6Q3"/>
<keyword evidence="2" id="KW-0285">Flavoprotein</keyword>
<dbReference type="PANTHER" id="PTHR43872">
    <property type="entry name" value="MONOOXYGENASE, PUTATIVE (AFU_ORTHOLOGUE AFUA_8G02570)-RELATED"/>
    <property type="match status" value="1"/>
</dbReference>
<dbReference type="GO" id="GO:0004499">
    <property type="term" value="F:N,N-dimethylaniline monooxygenase activity"/>
    <property type="evidence" value="ECO:0007669"/>
    <property type="project" value="InterPro"/>
</dbReference>
<evidence type="ECO:0000256" key="3">
    <source>
        <dbReference type="ARBA" id="ARBA00022827"/>
    </source>
</evidence>
<dbReference type="GO" id="GO:0050660">
    <property type="term" value="F:flavin adenine dinucleotide binding"/>
    <property type="evidence" value="ECO:0007669"/>
    <property type="project" value="InterPro"/>
</dbReference>
<evidence type="ECO:0000313" key="7">
    <source>
        <dbReference type="Proteomes" id="UP000054321"/>
    </source>
</evidence>
<keyword evidence="7" id="KW-1185">Reference proteome</keyword>
<dbReference type="InterPro" id="IPR036188">
    <property type="entry name" value="FAD/NAD-bd_sf"/>
</dbReference>
<evidence type="ECO:0008006" key="8">
    <source>
        <dbReference type="Google" id="ProtNLM"/>
    </source>
</evidence>
<dbReference type="EMBL" id="KN832882">
    <property type="protein sequence ID" value="KIM97582.1"/>
    <property type="molecule type" value="Genomic_DNA"/>
</dbReference>
<dbReference type="Pfam" id="PF00743">
    <property type="entry name" value="FMO-like"/>
    <property type="match status" value="1"/>
</dbReference>
<keyword evidence="4" id="KW-0560">Oxidoreductase</keyword>
<dbReference type="PANTHER" id="PTHR43872:SF1">
    <property type="entry name" value="MONOOXYGENASE, PUTATIVE (AFU_ORTHOLOGUE AFUA_8G02570)-RELATED"/>
    <property type="match status" value="1"/>
</dbReference>
<dbReference type="SUPFAM" id="SSF51905">
    <property type="entry name" value="FAD/NAD(P)-binding domain"/>
    <property type="match status" value="1"/>
</dbReference>
<evidence type="ECO:0000256" key="4">
    <source>
        <dbReference type="ARBA" id="ARBA00023002"/>
    </source>
</evidence>
<dbReference type="PRINTS" id="PR00411">
    <property type="entry name" value="PNDRDTASEI"/>
</dbReference>
<protein>
    <recommendedName>
        <fullName evidence="8">FAD/NAD(P)-binding domain-containing protein</fullName>
    </recommendedName>
</protein>
<evidence type="ECO:0000256" key="1">
    <source>
        <dbReference type="ARBA" id="ARBA00001974"/>
    </source>
</evidence>
<reference evidence="7" key="2">
    <citation type="submission" date="2015-01" db="EMBL/GenBank/DDBJ databases">
        <title>Evolutionary Origins and Diversification of the Mycorrhizal Mutualists.</title>
        <authorList>
            <consortium name="DOE Joint Genome Institute"/>
            <consortium name="Mycorrhizal Genomics Consortium"/>
            <person name="Kohler A."/>
            <person name="Kuo A."/>
            <person name="Nagy L.G."/>
            <person name="Floudas D."/>
            <person name="Copeland A."/>
            <person name="Barry K.W."/>
            <person name="Cichocki N."/>
            <person name="Veneault-Fourrey C."/>
            <person name="LaButti K."/>
            <person name="Lindquist E.A."/>
            <person name="Lipzen A."/>
            <person name="Lundell T."/>
            <person name="Morin E."/>
            <person name="Murat C."/>
            <person name="Riley R."/>
            <person name="Ohm R."/>
            <person name="Sun H."/>
            <person name="Tunlid A."/>
            <person name="Henrissat B."/>
            <person name="Grigoriev I.V."/>
            <person name="Hibbett D.S."/>
            <person name="Martin F."/>
        </authorList>
    </citation>
    <scope>NUCLEOTIDE SEQUENCE [LARGE SCALE GENOMIC DNA]</scope>
    <source>
        <strain evidence="7">Zn</strain>
    </source>
</reference>
<dbReference type="Proteomes" id="UP000054321">
    <property type="component" value="Unassembled WGS sequence"/>
</dbReference>
<proteinExistence type="predicted"/>
<dbReference type="Pfam" id="PF13450">
    <property type="entry name" value="NAD_binding_8"/>
    <property type="match status" value="1"/>
</dbReference>
<gene>
    <name evidence="6" type="ORF">OIDMADRAFT_130179</name>
</gene>
<dbReference type="GO" id="GO:0050661">
    <property type="term" value="F:NADP binding"/>
    <property type="evidence" value="ECO:0007669"/>
    <property type="project" value="InterPro"/>
</dbReference>
<dbReference type="HOGENOM" id="CLU_032067_2_0_1"/>
<organism evidence="6 7">
    <name type="scientific">Oidiodendron maius (strain Zn)</name>
    <dbReference type="NCBI Taxonomy" id="913774"/>
    <lineage>
        <taxon>Eukaryota</taxon>
        <taxon>Fungi</taxon>
        <taxon>Dikarya</taxon>
        <taxon>Ascomycota</taxon>
        <taxon>Pezizomycotina</taxon>
        <taxon>Leotiomycetes</taxon>
        <taxon>Leotiomycetes incertae sedis</taxon>
        <taxon>Myxotrichaceae</taxon>
        <taxon>Oidiodendron</taxon>
    </lineage>
</organism>
<sequence>MGSIDTKVGEESHFDVLIIGAGISGINSAYRIQAELPHYNYAIIEARSAMGGTWDFFRYPGLRSDSDLHTFGFPWRPWSSPKSIADGQSICKYIQESAAEYGIDKRVRYRHHVTSANWSSAEQQWSLAEALQTMIPGLENFKGVTVHPQFWPEDLDYTGKKMVVIGSGATAITIIPVLARKAAMVTMLQRSPSYIISQPAVDPFGELMRKLLPKWLAFKLVRWKFLLVPFLFYQFCRVYPGAARWILKRRAERELPKNIPHDPNFRPCYNPWEQRLCASPDGDFFQALREGHADVVTDKIKTVTATGIETESGRTLDADIIVTATGLKLQLLGGATITIDSKPLELSDKYVWKGQMLQDVPNAVLVVGYTNASWTLGSDSTSLQVSRLLKYMDRHGMAYATARVPEGQKMASVPIINLSSTYVEKARTMLPRAGDTGPWKPRVNYIMDRWEAAHGSVTTDIEFTKAVKKDI</sequence>
<dbReference type="InterPro" id="IPR051820">
    <property type="entry name" value="FAD-binding_MO"/>
</dbReference>
<keyword evidence="5" id="KW-0503">Monooxygenase</keyword>
<evidence type="ECO:0000313" key="6">
    <source>
        <dbReference type="EMBL" id="KIM97582.1"/>
    </source>
</evidence>
<name>A0A0C3D6Q3_OIDMZ</name>
<evidence type="ECO:0000256" key="5">
    <source>
        <dbReference type="ARBA" id="ARBA00023033"/>
    </source>
</evidence>
<accession>A0A0C3D6Q3</accession>
<comment type="cofactor">
    <cofactor evidence="1">
        <name>FAD</name>
        <dbReference type="ChEBI" id="CHEBI:57692"/>
    </cofactor>
</comment>
<evidence type="ECO:0000256" key="2">
    <source>
        <dbReference type="ARBA" id="ARBA00022630"/>
    </source>
</evidence>
<dbReference type="STRING" id="913774.A0A0C3D6Q3"/>